<proteinExistence type="predicted"/>
<accession>A0AAV3XWP4</accession>
<organism evidence="2 3">
    <name type="scientific">Plakobranchus ocellatus</name>
    <dbReference type="NCBI Taxonomy" id="259542"/>
    <lineage>
        <taxon>Eukaryota</taxon>
        <taxon>Metazoa</taxon>
        <taxon>Spiralia</taxon>
        <taxon>Lophotrochozoa</taxon>
        <taxon>Mollusca</taxon>
        <taxon>Gastropoda</taxon>
        <taxon>Heterobranchia</taxon>
        <taxon>Euthyneura</taxon>
        <taxon>Panpulmonata</taxon>
        <taxon>Sacoglossa</taxon>
        <taxon>Placobranchoidea</taxon>
        <taxon>Plakobranchidae</taxon>
        <taxon>Plakobranchus</taxon>
    </lineage>
</organism>
<feature type="compositionally biased region" description="Basic and acidic residues" evidence="1">
    <location>
        <begin position="30"/>
        <end position="42"/>
    </location>
</feature>
<gene>
    <name evidence="2" type="ORF">PoB_000091300</name>
</gene>
<reference evidence="2 3" key="1">
    <citation type="journal article" date="2021" name="Elife">
        <title>Chloroplast acquisition without the gene transfer in kleptoplastic sea slugs, Plakobranchus ocellatus.</title>
        <authorList>
            <person name="Maeda T."/>
            <person name="Takahashi S."/>
            <person name="Yoshida T."/>
            <person name="Shimamura S."/>
            <person name="Takaki Y."/>
            <person name="Nagai Y."/>
            <person name="Toyoda A."/>
            <person name="Suzuki Y."/>
            <person name="Arimoto A."/>
            <person name="Ishii H."/>
            <person name="Satoh N."/>
            <person name="Nishiyama T."/>
            <person name="Hasebe M."/>
            <person name="Maruyama T."/>
            <person name="Minagawa J."/>
            <person name="Obokata J."/>
            <person name="Shigenobu S."/>
        </authorList>
    </citation>
    <scope>NUCLEOTIDE SEQUENCE [LARGE SCALE GENOMIC DNA]</scope>
</reference>
<dbReference type="AlphaFoldDB" id="A0AAV3XWP4"/>
<comment type="caution">
    <text evidence="2">The sequence shown here is derived from an EMBL/GenBank/DDBJ whole genome shotgun (WGS) entry which is preliminary data.</text>
</comment>
<dbReference type="EMBL" id="BLXT01000089">
    <property type="protein sequence ID" value="GFN74407.1"/>
    <property type="molecule type" value="Genomic_DNA"/>
</dbReference>
<feature type="compositionally biased region" description="Polar residues" evidence="1">
    <location>
        <begin position="1"/>
        <end position="14"/>
    </location>
</feature>
<feature type="region of interest" description="Disordered" evidence="1">
    <location>
        <begin position="1"/>
        <end position="101"/>
    </location>
</feature>
<evidence type="ECO:0000313" key="2">
    <source>
        <dbReference type="EMBL" id="GFN74407.1"/>
    </source>
</evidence>
<evidence type="ECO:0000256" key="1">
    <source>
        <dbReference type="SAM" id="MobiDB-lite"/>
    </source>
</evidence>
<sequence>MVNVTRTLEQQLKGTSDGREGSGDPAPDNSTRERQMAEKGLEIQRQTTAHRNVKLTMKKTSRLTEGGGGGWQYSTRQQLTRRLEDRKADSRHSSIHHISVGRMKTRGHLSGVLAMHRILGVSITNDEETICCNDLGASYTQECTNYI</sequence>
<dbReference type="Proteomes" id="UP000735302">
    <property type="component" value="Unassembled WGS sequence"/>
</dbReference>
<feature type="compositionally biased region" description="Basic and acidic residues" evidence="1">
    <location>
        <begin position="81"/>
        <end position="92"/>
    </location>
</feature>
<keyword evidence="3" id="KW-1185">Reference proteome</keyword>
<protein>
    <submittedName>
        <fullName evidence="2">Uncharacterized protein</fullName>
    </submittedName>
</protein>
<evidence type="ECO:0000313" key="3">
    <source>
        <dbReference type="Proteomes" id="UP000735302"/>
    </source>
</evidence>
<name>A0AAV3XWP4_9GAST</name>
<feature type="compositionally biased region" description="Basic residues" evidence="1">
    <location>
        <begin position="51"/>
        <end position="61"/>
    </location>
</feature>